<comment type="caution">
    <text evidence="2">The sequence shown here is derived from an EMBL/GenBank/DDBJ whole genome shotgun (WGS) entry which is preliminary data.</text>
</comment>
<dbReference type="InterPro" id="IPR037401">
    <property type="entry name" value="SnoaL-like"/>
</dbReference>
<evidence type="ECO:0000313" key="2">
    <source>
        <dbReference type="EMBL" id="MCS7477421.1"/>
    </source>
</evidence>
<accession>A0A9X3AEV9</accession>
<dbReference type="Gene3D" id="3.10.450.50">
    <property type="match status" value="1"/>
</dbReference>
<name>A0A9X3AEV9_9PSEU</name>
<proteinExistence type="predicted"/>
<sequence length="131" mass="13968">MSDSTTAVVRQYFDALAAGDLDTVGALLAPDVVWHQPGANRFSGERSGSGEVFAMIGGMVEISRGTFRIDRVDHVMGNGDLVAATIHFVAERDGASLALDGVDLLRVVDGVIVEVWLFGADQDAEDAFWGR</sequence>
<dbReference type="AlphaFoldDB" id="A0A9X3AEV9"/>
<dbReference type="RefSeq" id="WP_259622926.1">
    <property type="nucleotide sequence ID" value="NZ_JANYMP010000004.1"/>
</dbReference>
<dbReference type="CDD" id="cd00531">
    <property type="entry name" value="NTF2_like"/>
    <property type="match status" value="1"/>
</dbReference>
<dbReference type="Proteomes" id="UP001141259">
    <property type="component" value="Unassembled WGS sequence"/>
</dbReference>
<dbReference type="Pfam" id="PF12680">
    <property type="entry name" value="SnoaL_2"/>
    <property type="match status" value="1"/>
</dbReference>
<organism evidence="2 3">
    <name type="scientific">Umezawaea endophytica</name>
    <dbReference type="NCBI Taxonomy" id="1654476"/>
    <lineage>
        <taxon>Bacteria</taxon>
        <taxon>Bacillati</taxon>
        <taxon>Actinomycetota</taxon>
        <taxon>Actinomycetes</taxon>
        <taxon>Pseudonocardiales</taxon>
        <taxon>Pseudonocardiaceae</taxon>
        <taxon>Umezawaea</taxon>
    </lineage>
</organism>
<dbReference type="SUPFAM" id="SSF54427">
    <property type="entry name" value="NTF2-like"/>
    <property type="match status" value="1"/>
</dbReference>
<evidence type="ECO:0000313" key="3">
    <source>
        <dbReference type="Proteomes" id="UP001141259"/>
    </source>
</evidence>
<feature type="domain" description="SnoaL-like" evidence="1">
    <location>
        <begin position="9"/>
        <end position="115"/>
    </location>
</feature>
<evidence type="ECO:0000259" key="1">
    <source>
        <dbReference type="Pfam" id="PF12680"/>
    </source>
</evidence>
<dbReference type="InterPro" id="IPR032710">
    <property type="entry name" value="NTF2-like_dom_sf"/>
</dbReference>
<reference evidence="2" key="1">
    <citation type="submission" date="2022-08" db="EMBL/GenBank/DDBJ databases">
        <authorList>
            <person name="Tistechok S."/>
            <person name="Samborskyy M."/>
            <person name="Roman I."/>
        </authorList>
    </citation>
    <scope>NUCLEOTIDE SEQUENCE</scope>
    <source>
        <strain evidence="2">DSM 103496</strain>
    </source>
</reference>
<gene>
    <name evidence="2" type="ORF">NZH93_11205</name>
</gene>
<dbReference type="EMBL" id="JANYMP010000004">
    <property type="protein sequence ID" value="MCS7477421.1"/>
    <property type="molecule type" value="Genomic_DNA"/>
</dbReference>
<protein>
    <submittedName>
        <fullName evidence="2">Nuclear transport factor 2 family protein</fullName>
    </submittedName>
</protein>
<keyword evidence="3" id="KW-1185">Reference proteome</keyword>